<organism evidence="4 5">
    <name type="scientific">Mumia zhuanghuii</name>
    <dbReference type="NCBI Taxonomy" id="2585211"/>
    <lineage>
        <taxon>Bacteria</taxon>
        <taxon>Bacillati</taxon>
        <taxon>Actinomycetota</taxon>
        <taxon>Actinomycetes</taxon>
        <taxon>Propionibacteriales</taxon>
        <taxon>Nocardioidaceae</taxon>
        <taxon>Mumia</taxon>
    </lineage>
</organism>
<evidence type="ECO:0000259" key="3">
    <source>
        <dbReference type="Pfam" id="PF06738"/>
    </source>
</evidence>
<feature type="transmembrane region" description="Helical" evidence="2">
    <location>
        <begin position="216"/>
        <end position="234"/>
    </location>
</feature>
<dbReference type="GO" id="GO:0022857">
    <property type="term" value="F:transmembrane transporter activity"/>
    <property type="evidence" value="ECO:0007669"/>
    <property type="project" value="InterPro"/>
</dbReference>
<feature type="transmembrane region" description="Helical" evidence="2">
    <location>
        <begin position="170"/>
        <end position="188"/>
    </location>
</feature>
<feature type="transmembrane region" description="Helical" evidence="2">
    <location>
        <begin position="391"/>
        <end position="409"/>
    </location>
</feature>
<protein>
    <submittedName>
        <fullName evidence="4">Threonine/serine exporter family protein</fullName>
    </submittedName>
</protein>
<accession>A0A5Q6RWS9</accession>
<feature type="transmembrane region" description="Helical" evidence="2">
    <location>
        <begin position="288"/>
        <end position="306"/>
    </location>
</feature>
<name>A0A5Q6RWS9_9ACTN</name>
<evidence type="ECO:0000313" key="4">
    <source>
        <dbReference type="EMBL" id="KAA1422488.1"/>
    </source>
</evidence>
<keyword evidence="2" id="KW-0472">Membrane</keyword>
<evidence type="ECO:0000313" key="5">
    <source>
        <dbReference type="Proteomes" id="UP000307768"/>
    </source>
</evidence>
<dbReference type="PANTHER" id="PTHR31082">
    <property type="entry name" value="PHEROMONE-REGULATED MEMBRANE PROTEIN 10"/>
    <property type="match status" value="1"/>
</dbReference>
<comment type="caution">
    <text evidence="4">The sequence shown here is derived from an EMBL/GenBank/DDBJ whole genome shotgun (WGS) entry which is preliminary data.</text>
</comment>
<dbReference type="PANTHER" id="PTHR31082:SF4">
    <property type="entry name" value="PHEROMONE-REGULATED MEMBRANE PROTEIN 10"/>
    <property type="match status" value="1"/>
</dbReference>
<dbReference type="InterPro" id="IPR010619">
    <property type="entry name" value="ThrE-like_N"/>
</dbReference>
<feature type="transmembrane region" description="Helical" evidence="2">
    <location>
        <begin position="366"/>
        <end position="384"/>
    </location>
</feature>
<feature type="transmembrane region" description="Helical" evidence="2">
    <location>
        <begin position="318"/>
        <end position="335"/>
    </location>
</feature>
<dbReference type="EMBL" id="VDFQ02000004">
    <property type="protein sequence ID" value="KAA1422488.1"/>
    <property type="molecule type" value="Genomic_DNA"/>
</dbReference>
<dbReference type="AlphaFoldDB" id="A0A5Q6RWS9"/>
<evidence type="ECO:0000256" key="1">
    <source>
        <dbReference type="ARBA" id="ARBA00034125"/>
    </source>
</evidence>
<feature type="transmembrane region" description="Helical" evidence="2">
    <location>
        <begin position="194"/>
        <end position="211"/>
    </location>
</feature>
<dbReference type="OrthoDB" id="235893at2"/>
<feature type="transmembrane region" description="Helical" evidence="2">
    <location>
        <begin position="429"/>
        <end position="449"/>
    </location>
</feature>
<gene>
    <name evidence="4" type="ORF">FE697_015250</name>
</gene>
<proteinExistence type="inferred from homology"/>
<reference evidence="4 5" key="1">
    <citation type="submission" date="2019-09" db="EMBL/GenBank/DDBJ databases">
        <title>Mumia zhuanghuii sp. nov. isolated from the intestinal contents of plateau pika (Ochotona curzoniae) in the Qinghai-Tibet plateau of China.</title>
        <authorList>
            <person name="Tian Z."/>
        </authorList>
    </citation>
    <scope>NUCLEOTIDE SEQUENCE [LARGE SCALE GENOMIC DNA]</scope>
    <source>
        <strain evidence="5">350</strain>
    </source>
</reference>
<comment type="similarity">
    <text evidence="1">Belongs to the ThrE exporter (TC 2.A.79) family.</text>
</comment>
<keyword evidence="2" id="KW-1133">Transmembrane helix</keyword>
<feature type="domain" description="Threonine/serine exporter-like N-terminal" evidence="3">
    <location>
        <begin position="63"/>
        <end position="299"/>
    </location>
</feature>
<dbReference type="InterPro" id="IPR051361">
    <property type="entry name" value="ThrE/Ser_Exporter"/>
</dbReference>
<sequence>MTTVADVDQGDPHARPARLPHRLSGARQRVWAGISRIASSRLPSPAPPPEPLVEQPPEAVLDFLRLLGVAMCRAGDAADRVTLILDDVARAYSAKGVSFFVLPTGVFVRIVAGSSTRVDFAPGSNRPLRLDQIDDLYRLIDDIRHSKIEVGAAAERLTALTRSRPRFGPVVRVLGTGVLTVGLGLVLNPTASTLPVYFALGVMVGLLELLANRVLVLSLVLPVVAAFGVTWAAFELAGPYLDAWPLDIVIPSLITMLPGAALTMATVELAAGSMISGSARLIYGLERLLLLTVGIAMGIEAAGLPVRSGDAPTTSLGAWAPWVGVLVFGLGHFFASSAPRRTLVWLLVVLYVAYGAQAASGVLLGALGASFVAGAVVLPVAYAVQSRRSGPPVPVTFLPAFWLLVPGALSLQGVAELVGADAAAGLGDFINALLSIVAIAVGVLVGAGLSERVGRATSTWRGL</sequence>
<feature type="transmembrane region" description="Helical" evidence="2">
    <location>
        <begin position="246"/>
        <end position="267"/>
    </location>
</feature>
<evidence type="ECO:0000256" key="2">
    <source>
        <dbReference type="SAM" id="Phobius"/>
    </source>
</evidence>
<keyword evidence="2" id="KW-0812">Transmembrane</keyword>
<dbReference type="Proteomes" id="UP000307768">
    <property type="component" value="Unassembled WGS sequence"/>
</dbReference>
<feature type="transmembrane region" description="Helical" evidence="2">
    <location>
        <begin position="342"/>
        <end position="360"/>
    </location>
</feature>
<dbReference type="Pfam" id="PF06738">
    <property type="entry name" value="ThrE"/>
    <property type="match status" value="1"/>
</dbReference>